<organism evidence="4 5">
    <name type="scientific">Frigidibacter albus</name>
    <dbReference type="NCBI Taxonomy" id="1465486"/>
    <lineage>
        <taxon>Bacteria</taxon>
        <taxon>Pseudomonadati</taxon>
        <taxon>Pseudomonadota</taxon>
        <taxon>Alphaproteobacteria</taxon>
        <taxon>Rhodobacterales</taxon>
        <taxon>Paracoccaceae</taxon>
        <taxon>Frigidibacter</taxon>
    </lineage>
</organism>
<dbReference type="SUPFAM" id="SSF53254">
    <property type="entry name" value="Phosphoglycerate mutase-like"/>
    <property type="match status" value="1"/>
</dbReference>
<name>A0A6L8VD91_9RHOB</name>
<dbReference type="InterPro" id="IPR013078">
    <property type="entry name" value="His_Pase_superF_clade-1"/>
</dbReference>
<dbReference type="Pfam" id="PF00300">
    <property type="entry name" value="His_Phos_1"/>
    <property type="match status" value="1"/>
</dbReference>
<dbReference type="EMBL" id="WWNR01000002">
    <property type="protein sequence ID" value="MZQ88223.1"/>
    <property type="molecule type" value="Genomic_DNA"/>
</dbReference>
<dbReference type="GO" id="GO:0004331">
    <property type="term" value="F:fructose-2,6-bisphosphate 2-phosphatase activity"/>
    <property type="evidence" value="ECO:0007669"/>
    <property type="project" value="TreeGrafter"/>
</dbReference>
<dbReference type="OrthoDB" id="9781415at2"/>
<evidence type="ECO:0000256" key="2">
    <source>
        <dbReference type="PIRSR" id="PIRSR613078-1"/>
    </source>
</evidence>
<dbReference type="AlphaFoldDB" id="A0A6L8VD91"/>
<dbReference type="Gene3D" id="3.40.50.1240">
    <property type="entry name" value="Phosphoglycerate mutase-like"/>
    <property type="match status" value="1"/>
</dbReference>
<comment type="caution">
    <text evidence="4">The sequence shown here is derived from an EMBL/GenBank/DDBJ whole genome shotgun (WGS) entry which is preliminary data.</text>
</comment>
<evidence type="ECO:0000313" key="4">
    <source>
        <dbReference type="EMBL" id="MZQ88223.1"/>
    </source>
</evidence>
<keyword evidence="1" id="KW-0378">Hydrolase</keyword>
<dbReference type="PANTHER" id="PTHR46517">
    <property type="entry name" value="FRUCTOSE-2,6-BISPHOSPHATASE TIGAR"/>
    <property type="match status" value="1"/>
</dbReference>
<accession>A0A6L8VD91</accession>
<dbReference type="GO" id="GO:0043456">
    <property type="term" value="P:regulation of pentose-phosphate shunt"/>
    <property type="evidence" value="ECO:0007669"/>
    <property type="project" value="TreeGrafter"/>
</dbReference>
<sequence length="199" mass="21087">MIPLFAQSFLFLRHGETAHNRAGIIAGSTDVPLNAEGLAQAQAAAELLAGVQIAAIWSSPQIRARVTAETVAARHGLPVRLLPGLAERNWGIWEEQPYAALVRDMVPPGGEGPGAFQSRVTAALATVTPPFPVLVVGHSGTARVLGALLCPGVELPRFANAVPVLFQREQEEGEAPDWSLRVLGAAELADPLLATYRPR</sequence>
<gene>
    <name evidence="4" type="ORF">GS660_03805</name>
</gene>
<feature type="binding site" evidence="3">
    <location>
        <begin position="13"/>
        <end position="20"/>
    </location>
    <ligand>
        <name>substrate</name>
    </ligand>
</feature>
<dbReference type="Proteomes" id="UP000477083">
    <property type="component" value="Unassembled WGS sequence"/>
</dbReference>
<feature type="binding site" evidence="3">
    <location>
        <position position="63"/>
    </location>
    <ligand>
        <name>substrate</name>
    </ligand>
</feature>
<keyword evidence="5" id="KW-1185">Reference proteome</keyword>
<dbReference type="GO" id="GO:0005829">
    <property type="term" value="C:cytosol"/>
    <property type="evidence" value="ECO:0007669"/>
    <property type="project" value="TreeGrafter"/>
</dbReference>
<evidence type="ECO:0000256" key="3">
    <source>
        <dbReference type="PIRSR" id="PIRSR613078-2"/>
    </source>
</evidence>
<dbReference type="CDD" id="cd07067">
    <property type="entry name" value="HP_PGM_like"/>
    <property type="match status" value="1"/>
</dbReference>
<proteinExistence type="predicted"/>
<dbReference type="InterPro" id="IPR051695">
    <property type="entry name" value="Phosphoglycerate_Mutase"/>
</dbReference>
<evidence type="ECO:0000313" key="5">
    <source>
        <dbReference type="Proteomes" id="UP000477083"/>
    </source>
</evidence>
<dbReference type="GO" id="GO:0045820">
    <property type="term" value="P:negative regulation of glycolytic process"/>
    <property type="evidence" value="ECO:0007669"/>
    <property type="project" value="TreeGrafter"/>
</dbReference>
<dbReference type="InterPro" id="IPR029033">
    <property type="entry name" value="His_PPase_superfam"/>
</dbReference>
<evidence type="ECO:0000256" key="1">
    <source>
        <dbReference type="ARBA" id="ARBA00022801"/>
    </source>
</evidence>
<reference evidence="4 5" key="1">
    <citation type="submission" date="2020-01" db="EMBL/GenBank/DDBJ databases">
        <title>Frigidibacter albus SP32T (=CGMCC 1.13995T).</title>
        <authorList>
            <person name="Liao X."/>
        </authorList>
    </citation>
    <scope>NUCLEOTIDE SEQUENCE [LARGE SCALE GENOMIC DNA]</scope>
    <source>
        <strain evidence="4 5">SP32</strain>
    </source>
</reference>
<dbReference type="PANTHER" id="PTHR46517:SF1">
    <property type="entry name" value="FRUCTOSE-2,6-BISPHOSPHATASE TIGAR"/>
    <property type="match status" value="1"/>
</dbReference>
<feature type="active site" description="Tele-phosphohistidine intermediate" evidence="2">
    <location>
        <position position="14"/>
    </location>
</feature>
<dbReference type="RefSeq" id="WP_161343596.1">
    <property type="nucleotide sequence ID" value="NZ_BMGW01000002.1"/>
</dbReference>
<dbReference type="SMART" id="SM00855">
    <property type="entry name" value="PGAM"/>
    <property type="match status" value="1"/>
</dbReference>
<feature type="active site" description="Proton donor/acceptor" evidence="2">
    <location>
        <position position="87"/>
    </location>
</feature>
<protein>
    <submittedName>
        <fullName evidence="4">Histidine phosphatase family protein</fullName>
    </submittedName>
</protein>